<sequence>MFRSGKRFRSGYCVFKKIAVLKPISVTSSGDANNEWSSFDFLLSLPEYEEKGIRCFSSIFLEYKTVFTYLKQVFLAAVIPVGWYIQQKPCNMTPEELVECTAKHGRQKLFGLTAETMERIERRQKTVEKETGEREAVVREETSCPPCHLRKHTEIVVNRTSSVRFKVNRNYLFYCGSEADRQRIRWGKMGGDKIPTCFSRARVYARQNELHIHAIQPEDAGVYWCRKGSAKIASL</sequence>
<dbReference type="CDD" id="cd00096">
    <property type="entry name" value="Ig"/>
    <property type="match status" value="1"/>
</dbReference>
<dbReference type="Gene3D" id="2.60.40.10">
    <property type="entry name" value="Immunoglobulins"/>
    <property type="match status" value="1"/>
</dbReference>
<organism evidence="4">
    <name type="scientific">Soboliphyme baturini</name>
    <dbReference type="NCBI Taxonomy" id="241478"/>
    <lineage>
        <taxon>Eukaryota</taxon>
        <taxon>Metazoa</taxon>
        <taxon>Ecdysozoa</taxon>
        <taxon>Nematoda</taxon>
        <taxon>Enoplea</taxon>
        <taxon>Dorylaimia</taxon>
        <taxon>Dioctophymatida</taxon>
        <taxon>Dioctophymatoidea</taxon>
        <taxon>Soboliphymatidae</taxon>
        <taxon>Soboliphyme</taxon>
    </lineage>
</organism>
<name>A0A183J5C4_9BILA</name>
<dbReference type="InterPro" id="IPR013783">
    <property type="entry name" value="Ig-like_fold"/>
</dbReference>
<dbReference type="InterPro" id="IPR036179">
    <property type="entry name" value="Ig-like_dom_sf"/>
</dbReference>
<reference evidence="2 3" key="2">
    <citation type="submission" date="2018-11" db="EMBL/GenBank/DDBJ databases">
        <authorList>
            <consortium name="Pathogen Informatics"/>
        </authorList>
    </citation>
    <scope>NUCLEOTIDE SEQUENCE [LARGE SCALE GENOMIC DNA]</scope>
</reference>
<dbReference type="InterPro" id="IPR007110">
    <property type="entry name" value="Ig-like_dom"/>
</dbReference>
<keyword evidence="3" id="KW-1185">Reference proteome</keyword>
<reference evidence="4" key="1">
    <citation type="submission" date="2016-06" db="UniProtKB">
        <authorList>
            <consortium name="WormBaseParasite"/>
        </authorList>
    </citation>
    <scope>IDENTIFICATION</scope>
</reference>
<dbReference type="EMBL" id="UZAM01015029">
    <property type="protein sequence ID" value="VDP36887.1"/>
    <property type="molecule type" value="Genomic_DNA"/>
</dbReference>
<dbReference type="Proteomes" id="UP000270296">
    <property type="component" value="Unassembled WGS sequence"/>
</dbReference>
<protein>
    <submittedName>
        <fullName evidence="4">Ig-like domain-containing protein</fullName>
    </submittedName>
</protein>
<dbReference type="WBParaSite" id="SBAD_0001145001-mRNA-1">
    <property type="protein sequence ID" value="SBAD_0001145001-mRNA-1"/>
    <property type="gene ID" value="SBAD_0001145001"/>
</dbReference>
<evidence type="ECO:0000313" key="3">
    <source>
        <dbReference type="Proteomes" id="UP000270296"/>
    </source>
</evidence>
<evidence type="ECO:0000313" key="4">
    <source>
        <dbReference type="WBParaSite" id="SBAD_0001145001-mRNA-1"/>
    </source>
</evidence>
<dbReference type="SUPFAM" id="SSF48726">
    <property type="entry name" value="Immunoglobulin"/>
    <property type="match status" value="1"/>
</dbReference>
<gene>
    <name evidence="2" type="ORF">SBAD_LOCUS11072</name>
</gene>
<accession>A0A183J5C4</accession>
<dbReference type="PROSITE" id="PS50835">
    <property type="entry name" value="IG_LIKE"/>
    <property type="match status" value="1"/>
</dbReference>
<dbReference type="AlphaFoldDB" id="A0A183J5C4"/>
<evidence type="ECO:0000313" key="2">
    <source>
        <dbReference type="EMBL" id="VDP36887.1"/>
    </source>
</evidence>
<feature type="domain" description="Ig-like" evidence="1">
    <location>
        <begin position="145"/>
        <end position="235"/>
    </location>
</feature>
<evidence type="ECO:0000259" key="1">
    <source>
        <dbReference type="PROSITE" id="PS50835"/>
    </source>
</evidence>
<proteinExistence type="predicted"/>